<reference evidence="1 2" key="1">
    <citation type="submission" date="2020-12" db="EMBL/GenBank/DDBJ databases">
        <title>Oil enriched cultivation method for isolating marine PHA-producing bacteria.</title>
        <authorList>
            <person name="Zheng W."/>
            <person name="Yu S."/>
            <person name="Huang Y."/>
        </authorList>
    </citation>
    <scope>NUCLEOTIDE SEQUENCE [LARGE SCALE GENOMIC DNA]</scope>
    <source>
        <strain evidence="1 2">SY-2-6</strain>
    </source>
</reference>
<keyword evidence="2" id="KW-1185">Reference proteome</keyword>
<protein>
    <submittedName>
        <fullName evidence="1">Uncharacterized protein</fullName>
    </submittedName>
</protein>
<sequence>MRECRQAFFKQDFVMSYETTKSMEFEKRGTGEVIYLLMNKAITIVRDPDWVEDTADWQPVHNTSLRRFRKKTNQGQTPISYGYPVTFNSAEELSTYLEKEIHQPVR</sequence>
<evidence type="ECO:0000313" key="1">
    <source>
        <dbReference type="EMBL" id="MBN8233901.1"/>
    </source>
</evidence>
<comment type="caution">
    <text evidence="1">The sequence shown here is derived from an EMBL/GenBank/DDBJ whole genome shotgun (WGS) entry which is preliminary data.</text>
</comment>
<gene>
    <name evidence="1" type="ORF">JF544_01530</name>
</gene>
<dbReference type="EMBL" id="JAEKJY010000001">
    <property type="protein sequence ID" value="MBN8233901.1"/>
    <property type="molecule type" value="Genomic_DNA"/>
</dbReference>
<accession>A0ABS3DRH0</accession>
<name>A0ABS3DRH0_9BACI</name>
<organism evidence="1 2">
    <name type="scientific">Halobacillus kuroshimensis</name>
    <dbReference type="NCBI Taxonomy" id="302481"/>
    <lineage>
        <taxon>Bacteria</taxon>
        <taxon>Bacillati</taxon>
        <taxon>Bacillota</taxon>
        <taxon>Bacilli</taxon>
        <taxon>Bacillales</taxon>
        <taxon>Bacillaceae</taxon>
        <taxon>Halobacillus</taxon>
    </lineage>
</organism>
<proteinExistence type="predicted"/>
<dbReference type="Proteomes" id="UP000663970">
    <property type="component" value="Unassembled WGS sequence"/>
</dbReference>
<evidence type="ECO:0000313" key="2">
    <source>
        <dbReference type="Proteomes" id="UP000663970"/>
    </source>
</evidence>